<dbReference type="SUPFAM" id="SSF53067">
    <property type="entry name" value="Actin-like ATPase domain"/>
    <property type="match status" value="1"/>
</dbReference>
<dbReference type="GO" id="GO:0016787">
    <property type="term" value="F:hydrolase activity"/>
    <property type="evidence" value="ECO:0007669"/>
    <property type="project" value="InterPro"/>
</dbReference>
<sequence length="342" mass="35555">MSSVVGWDIGGANLKAARAEDGVIVAVTQRPCAPHLGLAHLEEAIRAAAQTIGAAPRHAVTMTAELSDAFENRARGVASIAAIFSHELSGAEIRFYAGAKGFVAKAQLAEAAAAVASANWRASAELVARHCEKALFIDMGSTTTDIIPIRDQAISALGDSDATRLQHGELAYAGLLRGAPATGVAQAPFAGRWTALVDESFATIADVHRILGNIPPGLDTVATVDGRPKSVEASRARLARLVGLDLADASPAQWDALARFFATVQMRRIEDQIVLLASRATFVEGAPVVGAGIGRRLVAGWAERTGRAYRSFDEFVPATPEAKAAAGDCAPACAVALLAGEF</sequence>
<evidence type="ECO:0000259" key="1">
    <source>
        <dbReference type="Pfam" id="PF01968"/>
    </source>
</evidence>
<gene>
    <name evidence="2" type="ORF">H2LOC_014915</name>
</gene>
<dbReference type="InterPro" id="IPR002821">
    <property type="entry name" value="Hydantoinase_A"/>
</dbReference>
<name>A0A6B8KGZ2_9HYPH</name>
<evidence type="ECO:0000313" key="3">
    <source>
        <dbReference type="Proteomes" id="UP000309061"/>
    </source>
</evidence>
<dbReference type="Pfam" id="PF01968">
    <property type="entry name" value="Hydantoinase_A"/>
    <property type="match status" value="1"/>
</dbReference>
<evidence type="ECO:0000313" key="2">
    <source>
        <dbReference type="EMBL" id="QGM46879.1"/>
    </source>
</evidence>
<dbReference type="Gene3D" id="3.30.420.190">
    <property type="entry name" value="conserved archaeal protein q6m145"/>
    <property type="match status" value="1"/>
</dbReference>
<dbReference type="InterPro" id="IPR002756">
    <property type="entry name" value="MfnF"/>
</dbReference>
<dbReference type="KEGG" id="mhey:H2LOC_014915"/>
<proteinExistence type="predicted"/>
<dbReference type="InterPro" id="IPR043129">
    <property type="entry name" value="ATPase_NBD"/>
</dbReference>
<feature type="domain" description="Hydantoinase A/oxoprolinase" evidence="1">
    <location>
        <begin position="59"/>
        <end position="306"/>
    </location>
</feature>
<organism evidence="2 3">
    <name type="scientific">Methylocystis heyeri</name>
    <dbReference type="NCBI Taxonomy" id="391905"/>
    <lineage>
        <taxon>Bacteria</taxon>
        <taxon>Pseudomonadati</taxon>
        <taxon>Pseudomonadota</taxon>
        <taxon>Alphaproteobacteria</taxon>
        <taxon>Hyphomicrobiales</taxon>
        <taxon>Methylocystaceae</taxon>
        <taxon>Methylocystis</taxon>
    </lineage>
</organism>
<protein>
    <submittedName>
        <fullName evidence="2">H4MPT-linked C1 transfer pathway protein</fullName>
    </submittedName>
</protein>
<dbReference type="Gene3D" id="3.30.420.40">
    <property type="match status" value="1"/>
</dbReference>
<dbReference type="EMBL" id="CP046052">
    <property type="protein sequence ID" value="QGM46879.1"/>
    <property type="molecule type" value="Genomic_DNA"/>
</dbReference>
<dbReference type="RefSeq" id="WP_136497767.1">
    <property type="nucleotide sequence ID" value="NZ_CP046052.1"/>
</dbReference>
<dbReference type="Proteomes" id="UP000309061">
    <property type="component" value="Chromosome"/>
</dbReference>
<accession>A0A6B8KGZ2</accession>
<keyword evidence="3" id="KW-1185">Reference proteome</keyword>
<dbReference type="AlphaFoldDB" id="A0A6B8KGZ2"/>
<dbReference type="OrthoDB" id="1792672at2"/>
<dbReference type="NCBIfam" id="TIGR03123">
    <property type="entry name" value="one_C_unchar_1"/>
    <property type="match status" value="1"/>
</dbReference>
<reference evidence="2 3" key="1">
    <citation type="submission" date="2019-11" db="EMBL/GenBank/DDBJ databases">
        <title>The genome sequence of Methylocystis heyeri.</title>
        <authorList>
            <person name="Oshkin I.Y."/>
            <person name="Miroshnikov K."/>
            <person name="Dedysh S.N."/>
        </authorList>
    </citation>
    <scope>NUCLEOTIDE SEQUENCE [LARGE SCALE GENOMIC DNA]</scope>
    <source>
        <strain evidence="2 3">H2</strain>
    </source>
</reference>